<evidence type="ECO:0000313" key="1">
    <source>
        <dbReference type="EMBL" id="MDK3074096.1"/>
    </source>
</evidence>
<accession>A0ABT7FG27</accession>
<keyword evidence="2" id="KW-1185">Reference proteome</keyword>
<protein>
    <submittedName>
        <fullName evidence="1">Uncharacterized protein</fullName>
    </submittedName>
</protein>
<gene>
    <name evidence="1" type="ORF">QO034_13320</name>
</gene>
<sequence length="238" mass="27825">MMEIQIPFDGFYGSIHEDEVNRELESVYDSWSDAMPCDIPESLSDLFFDAAQWGNAYREYAKEYAESFIAEYLKDGTFVEMTSPREYNFATDRVFIDVSRDAVADMVRKTDRAILDRVTKERFTSCDGFISNYRNDWRHWGRLSEWDHNQLGTLLIAYLETERGETWDQWAEYSLCEDISCNGLIHNALWQGDKATRAWRIFNYLTDDRANRAVKTMAQWCIAFAKPWESTPLGSVAK</sequence>
<reference evidence="1 2" key="1">
    <citation type="submission" date="2023-05" db="EMBL/GenBank/DDBJ databases">
        <title>Sedimentitalea sp. nov. JM2-8.</title>
        <authorList>
            <person name="Huang J."/>
        </authorList>
    </citation>
    <scope>NUCLEOTIDE SEQUENCE [LARGE SCALE GENOMIC DNA]</scope>
    <source>
        <strain evidence="1 2">JM2-8</strain>
    </source>
</reference>
<evidence type="ECO:0000313" key="2">
    <source>
        <dbReference type="Proteomes" id="UP001227126"/>
    </source>
</evidence>
<comment type="caution">
    <text evidence="1">The sequence shown here is derived from an EMBL/GenBank/DDBJ whole genome shotgun (WGS) entry which is preliminary data.</text>
</comment>
<organism evidence="1 2">
    <name type="scientific">Sedimentitalea xiamensis</name>
    <dbReference type="NCBI Taxonomy" id="3050037"/>
    <lineage>
        <taxon>Bacteria</taxon>
        <taxon>Pseudomonadati</taxon>
        <taxon>Pseudomonadota</taxon>
        <taxon>Alphaproteobacteria</taxon>
        <taxon>Rhodobacterales</taxon>
        <taxon>Paracoccaceae</taxon>
        <taxon>Sedimentitalea</taxon>
    </lineage>
</organism>
<dbReference type="Proteomes" id="UP001227126">
    <property type="component" value="Unassembled WGS sequence"/>
</dbReference>
<proteinExistence type="predicted"/>
<dbReference type="RefSeq" id="WP_284486030.1">
    <property type="nucleotide sequence ID" value="NZ_JASNJE010000015.1"/>
</dbReference>
<dbReference type="EMBL" id="JASNJE010000015">
    <property type="protein sequence ID" value="MDK3074096.1"/>
    <property type="molecule type" value="Genomic_DNA"/>
</dbReference>
<name>A0ABT7FG27_9RHOB</name>